<feature type="transmembrane region" description="Helical" evidence="6">
    <location>
        <begin position="106"/>
        <end position="130"/>
    </location>
</feature>
<dbReference type="Proteomes" id="UP000034024">
    <property type="component" value="Chromosome"/>
</dbReference>
<proteinExistence type="predicted"/>
<dbReference type="InterPro" id="IPR011701">
    <property type="entry name" value="MFS"/>
</dbReference>
<dbReference type="PANTHER" id="PTHR23513">
    <property type="entry name" value="INTEGRAL MEMBRANE EFFLUX PROTEIN-RELATED"/>
    <property type="match status" value="1"/>
</dbReference>
<organism evidence="8 9">
    <name type="scientific">Deinococcus soli</name>
    <name type="common">ex Cha et al. 2016</name>
    <dbReference type="NCBI Taxonomy" id="1309411"/>
    <lineage>
        <taxon>Bacteria</taxon>
        <taxon>Thermotogati</taxon>
        <taxon>Deinococcota</taxon>
        <taxon>Deinococci</taxon>
        <taxon>Deinococcales</taxon>
        <taxon>Deinococcaceae</taxon>
        <taxon>Deinococcus</taxon>
    </lineage>
</organism>
<feature type="transmembrane region" description="Helical" evidence="6">
    <location>
        <begin position="151"/>
        <end position="174"/>
    </location>
</feature>
<sequence>MTTPAPDRLWNRSFLLWWLGSAQSALGTALAGIATSFLVLHQTGSAGKMGVNLALALLPGLLSPLFGTLVDRLPLKVPLILGNVLRGALQLTVGLLALRGPVPLELVYAASFLTGLIGAFYSPAAMGVTPRLVPREQLQRATGLMQGGTQVLQLVGTVGGGALVGVMGSAPALIFDGLGFLLFAALLPLVTLPARGAAPAGEGFWMSFRAGLDYARRSPLTLGLPVLAFFLNAAFAPMEMLMPARMTALGAGAQGFGLFFGLLLAGLAAGSFAMAALGDRVDARRLSAPAFAALGVTVLLLSLTQTPAQMYVLAFVMGLVNAALNLSISMIFQKRVDPAYYGRVGSLLGMVSMAGMPLAMLLLAPVADRVPVSTVFAAAGSLTLLAAVGWAALLRRDHAPPTPLAAQG</sequence>
<evidence type="ECO:0000313" key="8">
    <source>
        <dbReference type="EMBL" id="AKH17901.1"/>
    </source>
</evidence>
<dbReference type="Pfam" id="PF07690">
    <property type="entry name" value="MFS_1"/>
    <property type="match status" value="1"/>
</dbReference>
<feature type="transmembrane region" description="Helical" evidence="6">
    <location>
        <begin position="310"/>
        <end position="332"/>
    </location>
</feature>
<keyword evidence="4 6" id="KW-1133">Transmembrane helix</keyword>
<evidence type="ECO:0000256" key="6">
    <source>
        <dbReference type="SAM" id="Phobius"/>
    </source>
</evidence>
<evidence type="ECO:0000256" key="1">
    <source>
        <dbReference type="ARBA" id="ARBA00004651"/>
    </source>
</evidence>
<dbReference type="OrthoDB" id="9775268at2"/>
<keyword evidence="3 6" id="KW-0812">Transmembrane</keyword>
<feature type="transmembrane region" description="Helical" evidence="6">
    <location>
        <begin position="286"/>
        <end position="304"/>
    </location>
</feature>
<dbReference type="InterPro" id="IPR020846">
    <property type="entry name" value="MFS_dom"/>
</dbReference>
<feature type="transmembrane region" description="Helical" evidence="6">
    <location>
        <begin position="180"/>
        <end position="198"/>
    </location>
</feature>
<keyword evidence="5 6" id="KW-0472">Membrane</keyword>
<dbReference type="PANTHER" id="PTHR23513:SF11">
    <property type="entry name" value="STAPHYLOFERRIN A TRANSPORTER"/>
    <property type="match status" value="1"/>
</dbReference>
<feature type="transmembrane region" description="Helical" evidence="6">
    <location>
        <begin position="370"/>
        <end position="394"/>
    </location>
</feature>
<feature type="transmembrane region" description="Helical" evidence="6">
    <location>
        <begin position="51"/>
        <end position="70"/>
    </location>
</feature>
<evidence type="ECO:0000256" key="2">
    <source>
        <dbReference type="ARBA" id="ARBA00022475"/>
    </source>
</evidence>
<comment type="subcellular location">
    <subcellularLocation>
        <location evidence="1">Cell membrane</location>
        <topology evidence="1">Multi-pass membrane protein</topology>
    </subcellularLocation>
</comment>
<dbReference type="RefSeq" id="WP_046844468.1">
    <property type="nucleotide sequence ID" value="NZ_BMHJ01000011.1"/>
</dbReference>
<dbReference type="KEGG" id="dch:SY84_13690"/>
<evidence type="ECO:0000256" key="4">
    <source>
        <dbReference type="ARBA" id="ARBA00022989"/>
    </source>
</evidence>
<feature type="transmembrane region" description="Helical" evidence="6">
    <location>
        <begin position="256"/>
        <end position="277"/>
    </location>
</feature>
<keyword evidence="2" id="KW-1003">Cell membrane</keyword>
<feature type="transmembrane region" description="Helical" evidence="6">
    <location>
        <begin position="15"/>
        <end position="39"/>
    </location>
</feature>
<dbReference type="PROSITE" id="PS50850">
    <property type="entry name" value="MFS"/>
    <property type="match status" value="1"/>
</dbReference>
<name>A0A0F7JNC9_9DEIO</name>
<gene>
    <name evidence="8" type="ORF">SY84_13690</name>
</gene>
<feature type="transmembrane region" description="Helical" evidence="6">
    <location>
        <begin position="219"/>
        <end position="236"/>
    </location>
</feature>
<dbReference type="CDD" id="cd06173">
    <property type="entry name" value="MFS_MefA_like"/>
    <property type="match status" value="1"/>
</dbReference>
<keyword evidence="9" id="KW-1185">Reference proteome</keyword>
<reference evidence="8 9" key="1">
    <citation type="submission" date="2015-01" db="EMBL/GenBank/DDBJ databases">
        <title>Deinococcus soli/N5/whole genome sequencing.</title>
        <authorList>
            <person name="Kim M.K."/>
            <person name="Srinivasan S."/>
            <person name="Lee J.-J."/>
        </authorList>
    </citation>
    <scope>NUCLEOTIDE SEQUENCE [LARGE SCALE GENOMIC DNA]</scope>
    <source>
        <strain evidence="8 9">N5</strain>
    </source>
</reference>
<dbReference type="InterPro" id="IPR036259">
    <property type="entry name" value="MFS_trans_sf"/>
</dbReference>
<dbReference type="GO" id="GO:0022857">
    <property type="term" value="F:transmembrane transporter activity"/>
    <property type="evidence" value="ECO:0007669"/>
    <property type="project" value="InterPro"/>
</dbReference>
<evidence type="ECO:0000256" key="5">
    <source>
        <dbReference type="ARBA" id="ARBA00023136"/>
    </source>
</evidence>
<dbReference type="PATRIC" id="fig|1309411.5.peg.2782"/>
<protein>
    <submittedName>
        <fullName evidence="8">MFS transporter</fullName>
    </submittedName>
</protein>
<accession>A0A0F7JNC9</accession>
<dbReference type="AlphaFoldDB" id="A0A0F7JNC9"/>
<evidence type="ECO:0000256" key="3">
    <source>
        <dbReference type="ARBA" id="ARBA00022692"/>
    </source>
</evidence>
<feature type="transmembrane region" description="Helical" evidence="6">
    <location>
        <begin position="344"/>
        <end position="364"/>
    </location>
</feature>
<dbReference type="Gene3D" id="1.20.1250.20">
    <property type="entry name" value="MFS general substrate transporter like domains"/>
    <property type="match status" value="2"/>
</dbReference>
<evidence type="ECO:0000313" key="9">
    <source>
        <dbReference type="Proteomes" id="UP000034024"/>
    </source>
</evidence>
<evidence type="ECO:0000259" key="7">
    <source>
        <dbReference type="PROSITE" id="PS50850"/>
    </source>
</evidence>
<dbReference type="EMBL" id="CP011389">
    <property type="protein sequence ID" value="AKH17901.1"/>
    <property type="molecule type" value="Genomic_DNA"/>
</dbReference>
<feature type="domain" description="Major facilitator superfamily (MFS) profile" evidence="7">
    <location>
        <begin position="218"/>
        <end position="408"/>
    </location>
</feature>
<dbReference type="GO" id="GO:0005886">
    <property type="term" value="C:plasma membrane"/>
    <property type="evidence" value="ECO:0007669"/>
    <property type="project" value="UniProtKB-SubCell"/>
</dbReference>
<dbReference type="SUPFAM" id="SSF103473">
    <property type="entry name" value="MFS general substrate transporter"/>
    <property type="match status" value="1"/>
</dbReference>